<feature type="region of interest" description="Disordered" evidence="2">
    <location>
        <begin position="1069"/>
        <end position="1115"/>
    </location>
</feature>
<proteinExistence type="predicted"/>
<dbReference type="EMBL" id="CAICTM010000719">
    <property type="protein sequence ID" value="CAB9515525.1"/>
    <property type="molecule type" value="Genomic_DNA"/>
</dbReference>
<feature type="region of interest" description="Disordered" evidence="2">
    <location>
        <begin position="1220"/>
        <end position="1256"/>
    </location>
</feature>
<feature type="compositionally biased region" description="Acidic residues" evidence="2">
    <location>
        <begin position="653"/>
        <end position="668"/>
    </location>
</feature>
<feature type="region of interest" description="Disordered" evidence="2">
    <location>
        <begin position="739"/>
        <end position="774"/>
    </location>
</feature>
<name>A0A9N8EBK0_9STRA</name>
<feature type="compositionally biased region" description="Basic and acidic residues" evidence="2">
    <location>
        <begin position="1093"/>
        <end position="1107"/>
    </location>
</feature>
<feature type="compositionally biased region" description="Polar residues" evidence="2">
    <location>
        <begin position="165"/>
        <end position="178"/>
    </location>
</feature>
<evidence type="ECO:0000313" key="3">
    <source>
        <dbReference type="EMBL" id="CAB9515525.1"/>
    </source>
</evidence>
<feature type="region of interest" description="Disordered" evidence="2">
    <location>
        <begin position="158"/>
        <end position="199"/>
    </location>
</feature>
<keyword evidence="1" id="KW-0175">Coiled coil</keyword>
<dbReference type="Proteomes" id="UP001153069">
    <property type="component" value="Unassembled WGS sequence"/>
</dbReference>
<organism evidence="3 4">
    <name type="scientific">Seminavis robusta</name>
    <dbReference type="NCBI Taxonomy" id="568900"/>
    <lineage>
        <taxon>Eukaryota</taxon>
        <taxon>Sar</taxon>
        <taxon>Stramenopiles</taxon>
        <taxon>Ochrophyta</taxon>
        <taxon>Bacillariophyta</taxon>
        <taxon>Bacillariophyceae</taxon>
        <taxon>Bacillariophycidae</taxon>
        <taxon>Naviculales</taxon>
        <taxon>Naviculaceae</taxon>
        <taxon>Seminavis</taxon>
    </lineage>
</organism>
<evidence type="ECO:0000256" key="1">
    <source>
        <dbReference type="SAM" id="Coils"/>
    </source>
</evidence>
<feature type="compositionally biased region" description="Basic and acidic residues" evidence="2">
    <location>
        <begin position="1238"/>
        <end position="1256"/>
    </location>
</feature>
<reference evidence="3" key="1">
    <citation type="submission" date="2020-06" db="EMBL/GenBank/DDBJ databases">
        <authorList>
            <consortium name="Plant Systems Biology data submission"/>
        </authorList>
    </citation>
    <scope>NUCLEOTIDE SEQUENCE</scope>
    <source>
        <strain evidence="3">D6</strain>
    </source>
</reference>
<feature type="region of interest" description="Disordered" evidence="2">
    <location>
        <begin position="1"/>
        <end position="26"/>
    </location>
</feature>
<feature type="compositionally biased region" description="Polar residues" evidence="2">
    <location>
        <begin position="1"/>
        <end position="21"/>
    </location>
</feature>
<comment type="caution">
    <text evidence="3">The sequence shown here is derived from an EMBL/GenBank/DDBJ whole genome shotgun (WGS) entry which is preliminary data.</text>
</comment>
<evidence type="ECO:0000256" key="2">
    <source>
        <dbReference type="SAM" id="MobiDB-lite"/>
    </source>
</evidence>
<feature type="compositionally biased region" description="Basic and acidic residues" evidence="2">
    <location>
        <begin position="71"/>
        <end position="82"/>
    </location>
</feature>
<feature type="coiled-coil region" evidence="1">
    <location>
        <begin position="861"/>
        <end position="969"/>
    </location>
</feature>
<feature type="compositionally biased region" description="Basic and acidic residues" evidence="2">
    <location>
        <begin position="627"/>
        <end position="652"/>
    </location>
</feature>
<feature type="region of interest" description="Disordered" evidence="2">
    <location>
        <begin position="63"/>
        <end position="82"/>
    </location>
</feature>
<evidence type="ECO:0000313" key="4">
    <source>
        <dbReference type="Proteomes" id="UP001153069"/>
    </source>
</evidence>
<feature type="coiled-coil region" evidence="1">
    <location>
        <begin position="558"/>
        <end position="592"/>
    </location>
</feature>
<feature type="region of interest" description="Disordered" evidence="2">
    <location>
        <begin position="625"/>
        <end position="680"/>
    </location>
</feature>
<feature type="compositionally biased region" description="Polar residues" evidence="2">
    <location>
        <begin position="1220"/>
        <end position="1233"/>
    </location>
</feature>
<gene>
    <name evidence="3" type="ORF">SEMRO_720_G192690.1</name>
</gene>
<sequence>MATLLNELSETPSASTGMSPISSVEEDDVSSCSSHLLDGEGPSLSAATALAGIYCHLLSLQTPNPEQQQQEQKEEETKEQQDDDLRHVFQEADIDQVAQQLKQVMREFRGMSVGDLKLKVCKVTTNTNNKEQQQQASVLQQLGGGDCSLHQKRFPNLLLGDTSKHSQTNSYKKTLSMDSSSSSQVPTGIPKLFGVPSPTPWRTATLKLPSKEQADLHQAHHQPTPPQVLLLLQQEKQQLQQEKEQLQQEKQQLEEQLQQANQQLVAADQALKDLEIKHQQHKEGKRKLAESFIRESKTFRQTLTTLEDEKKAQLSQIDELQTTNEKLTVSLRLCEEQVATFQSALQQERVRSSRFEKAAHVQRQQMMALQRTMMGDDTEGEEKTSQHDQEETQDFVEACLSAAREGCVRPALPTDRSQKENGKTHVPTHHPIDTVVMQEEEEEKKVMETEERGMLRIQPSVDTAASTQLVTHVSPPKKHPVNACMDAALDATLGAALDVASCQATPLNKDTTDLSSPEGQLLVFESRRDLNTLIDKLHAAKQESFQSQSKLVEQIKRANECEVRLEVCREQLEDLRRDKSKLQRKLHDQLHRESATQEQVTELEETVSTQKLMIESLSMVNRKLRHDNKPAKKANDHSAVEENKEDMEKDDTSDSDTDDDVDDEDDVGVECGSDSSSDVEAANVSSQIEMLEGLWDQHNAQMEKIQKDQVALFQRLGKNNSDATTKIDELCDSMREFSRSWEDDEEHDPTVLGSTTSNKETGVHCTEQSNDGKTTVVMDSSEKLEVVFEGGDVIEQCESEWKQQASQIEALQRDQEEVISRIRRSTADAEAKMNNLSDSMDGDVSHADHCKAVREKESEVLQALQEDNIRLVRKLHDAEARAASHIEKLQEMLEAQKAKKDELQGTCRIRELCMEELKEEKATLLQKSETVRDLLKETERMCEKQKDALAELQQEKQATEKDLEAQRSIISMMEEVAHHQRETIDCLRCERKTMELFLEEQKMRNKELDAVVALQRAAISGLQSEKSTLAMKLLDTEEEFRKHLTRNLNVHEQIAELWRHLALAARGGVGATSPSTSEVALSAQDAKDDEVPEATKEEELQADDGNKNKKWPSAFGNDNGAEVVVDTSFQEAPNESNVGCSGAESTVQKQDDGVVATKKVSLAEHEFVNPRLGAKDIIEADTSLETTFDDDDERGDPCADSTLTEHDYVCVSAEFASQSQNKPCRSTSAQDSCGKNVEMVHDRGSTDNRDEGARRQDDVVVAAGPMDGWGGYPEVVKTAPTEETEEGLDEASSGDSAIGDIVSLGAAEDSFPEESDEKRIAQDVLRLLSFEY</sequence>
<accession>A0A9N8EBK0</accession>
<feature type="compositionally biased region" description="Polar residues" evidence="2">
    <location>
        <begin position="752"/>
        <end position="773"/>
    </location>
</feature>
<protein>
    <submittedName>
        <fullName evidence="3">Uncharacterized protein</fullName>
    </submittedName>
</protein>
<keyword evidence="4" id="KW-1185">Reference proteome</keyword>
<feature type="coiled-coil region" evidence="1">
    <location>
        <begin position="229"/>
        <end position="337"/>
    </location>
</feature>